<name>A0A7X8THI4_9MICC</name>
<gene>
    <name evidence="3" type="ORF">HGQ17_02225</name>
</gene>
<proteinExistence type="inferred from homology"/>
<accession>A0A7X8THI4</accession>
<dbReference type="Proteomes" id="UP000523139">
    <property type="component" value="Unassembled WGS sequence"/>
</dbReference>
<protein>
    <recommendedName>
        <fullName evidence="2">Antitoxin</fullName>
    </recommendedName>
</protein>
<dbReference type="AlphaFoldDB" id="A0A7X8THI4"/>
<evidence type="ECO:0000256" key="2">
    <source>
        <dbReference type="RuleBase" id="RU362080"/>
    </source>
</evidence>
<comment type="similarity">
    <text evidence="1 2">Belongs to the phD/YefM antitoxin family.</text>
</comment>
<reference evidence="3 4" key="1">
    <citation type="submission" date="2020-04" db="EMBL/GenBank/DDBJ databases">
        <title>Nesterenkonia sp. nov., isolated from marine sediment.</title>
        <authorList>
            <person name="Zhang G."/>
        </authorList>
    </citation>
    <scope>NUCLEOTIDE SEQUENCE [LARGE SCALE GENOMIC DNA]</scope>
    <source>
        <strain evidence="3 4">MY13</strain>
    </source>
</reference>
<dbReference type="RefSeq" id="WP_168886312.1">
    <property type="nucleotide sequence ID" value="NZ_JABAHY010000001.1"/>
</dbReference>
<dbReference type="Pfam" id="PF02604">
    <property type="entry name" value="PhdYeFM_antitox"/>
    <property type="match status" value="1"/>
</dbReference>
<dbReference type="SUPFAM" id="SSF143120">
    <property type="entry name" value="YefM-like"/>
    <property type="match status" value="1"/>
</dbReference>
<comment type="caution">
    <text evidence="3">The sequence shown here is derived from an EMBL/GenBank/DDBJ whole genome shotgun (WGS) entry which is preliminary data.</text>
</comment>
<organism evidence="3 4">
    <name type="scientific">Nesterenkonia sedimenti</name>
    <dbReference type="NCBI Taxonomy" id="1463632"/>
    <lineage>
        <taxon>Bacteria</taxon>
        <taxon>Bacillati</taxon>
        <taxon>Actinomycetota</taxon>
        <taxon>Actinomycetes</taxon>
        <taxon>Micrococcales</taxon>
        <taxon>Micrococcaceae</taxon>
        <taxon>Nesterenkonia</taxon>
    </lineage>
</organism>
<dbReference type="NCBIfam" id="TIGR01552">
    <property type="entry name" value="phd_fam"/>
    <property type="match status" value="1"/>
</dbReference>
<sequence>MMPVTVRDLRNRSAEVLGQVAQGESLVVTKKGEPVAVVSPLPRKRLSAEELIARRRNLPKVSYETMRSDLDEILDPGL</sequence>
<dbReference type="Gene3D" id="3.40.1620.10">
    <property type="entry name" value="YefM-like domain"/>
    <property type="match status" value="1"/>
</dbReference>
<comment type="function">
    <text evidence="2">Antitoxin component of a type II toxin-antitoxin (TA) system.</text>
</comment>
<evidence type="ECO:0000313" key="3">
    <source>
        <dbReference type="EMBL" id="NLS08838.1"/>
    </source>
</evidence>
<dbReference type="InterPro" id="IPR006442">
    <property type="entry name" value="Antitoxin_Phd/YefM"/>
</dbReference>
<evidence type="ECO:0000256" key="1">
    <source>
        <dbReference type="ARBA" id="ARBA00009981"/>
    </source>
</evidence>
<dbReference type="EMBL" id="JABAHY010000001">
    <property type="protein sequence ID" value="NLS08838.1"/>
    <property type="molecule type" value="Genomic_DNA"/>
</dbReference>
<evidence type="ECO:0000313" key="4">
    <source>
        <dbReference type="Proteomes" id="UP000523139"/>
    </source>
</evidence>
<keyword evidence="4" id="KW-1185">Reference proteome</keyword>
<dbReference type="InterPro" id="IPR036165">
    <property type="entry name" value="YefM-like_sf"/>
</dbReference>